<evidence type="ECO:0000259" key="3">
    <source>
        <dbReference type="Pfam" id="PF13439"/>
    </source>
</evidence>
<dbReference type="PANTHER" id="PTHR46401">
    <property type="entry name" value="GLYCOSYLTRANSFERASE WBBK-RELATED"/>
    <property type="match status" value="1"/>
</dbReference>
<dbReference type="Proteomes" id="UP000680365">
    <property type="component" value="Unassembled WGS sequence"/>
</dbReference>
<gene>
    <name evidence="4" type="ORF">VAMP_115n1</name>
</gene>
<dbReference type="Pfam" id="PF13439">
    <property type="entry name" value="Glyco_transf_4"/>
    <property type="match status" value="1"/>
</dbReference>
<reference evidence="4 5" key="1">
    <citation type="journal article" date="2021" name="Nat. Commun.">
        <title>Reductive evolution and unique predatory mode in the CPR bacterium Vampirococcus lugosii.</title>
        <authorList>
            <person name="Moreira D."/>
            <person name="Zivanovic Y."/>
            <person name="Lopez-Archilla A.I."/>
            <person name="Iniesto M."/>
            <person name="Lopez-Garcia P."/>
        </authorList>
    </citation>
    <scope>NUCLEOTIDE SEQUENCE [LARGE SCALE GENOMIC DNA]</scope>
    <source>
        <strain evidence="4">Chiprana</strain>
    </source>
</reference>
<organism evidence="4 5">
    <name type="scientific">Candidatus Vampirococcus lugosii</name>
    <dbReference type="NCBI Taxonomy" id="2789015"/>
    <lineage>
        <taxon>Bacteria</taxon>
        <taxon>Candidatus Absconditibacteriota</taxon>
        <taxon>Vampirococcus</taxon>
    </lineage>
</organism>
<feature type="domain" description="Glycosyltransferase subfamily 4-like N-terminal" evidence="3">
    <location>
        <begin position="38"/>
        <end position="138"/>
    </location>
</feature>
<dbReference type="RefSeq" id="WP_213349310.1">
    <property type="nucleotide sequence ID" value="NZ_JAEDAM010000042.1"/>
</dbReference>
<sequence>MKKKIAFLAPENKGGPYYIYKDMVEVLKEKYGKELDVYFFNSKKDWLKLHFARYDVLFSVIPFLFKPLRIKKFVYNLHGNFEIEKKNKSLGNKLLYLAKRNLKFADNIALTSYFLADKLIFRKQYEDKIIIIPNFIDEKEYNFGEKKSKENVYNILTITSFKFYDKGRGILKLGNVISKLGEKVDKQINWTIIGNDENLENFQIIKKEFDKISFGKNLNIKWQGWLSKEKIKNELKNNDYFLYWSYLDTFGIVILEAVVSNMKVLINDYEAFEYIFNKDIICENENEMIEKIINDNIEKINIDNYKKEQVLDKIFSFIIK</sequence>
<accession>A0ABS5QLN5</accession>
<evidence type="ECO:0000313" key="5">
    <source>
        <dbReference type="Proteomes" id="UP000680365"/>
    </source>
</evidence>
<dbReference type="InterPro" id="IPR028098">
    <property type="entry name" value="Glyco_trans_4-like_N"/>
</dbReference>
<feature type="domain" description="Glycosyl transferase family 1" evidence="2">
    <location>
        <begin position="168"/>
        <end position="296"/>
    </location>
</feature>
<keyword evidence="5" id="KW-1185">Reference proteome</keyword>
<protein>
    <submittedName>
        <fullName evidence="4">Glycosyltransferase</fullName>
    </submittedName>
</protein>
<dbReference type="SUPFAM" id="SSF53756">
    <property type="entry name" value="UDP-Glycosyltransferase/glycogen phosphorylase"/>
    <property type="match status" value="1"/>
</dbReference>
<dbReference type="Pfam" id="PF00534">
    <property type="entry name" value="Glycos_transf_1"/>
    <property type="match status" value="1"/>
</dbReference>
<comment type="caution">
    <text evidence="4">The sequence shown here is derived from an EMBL/GenBank/DDBJ whole genome shotgun (WGS) entry which is preliminary data.</text>
</comment>
<evidence type="ECO:0000313" key="4">
    <source>
        <dbReference type="EMBL" id="MBS8122111.1"/>
    </source>
</evidence>
<evidence type="ECO:0000256" key="1">
    <source>
        <dbReference type="ARBA" id="ARBA00022679"/>
    </source>
</evidence>
<proteinExistence type="predicted"/>
<dbReference type="EMBL" id="JAEDAM010000042">
    <property type="protein sequence ID" value="MBS8122111.1"/>
    <property type="molecule type" value="Genomic_DNA"/>
</dbReference>
<dbReference type="PANTHER" id="PTHR46401:SF2">
    <property type="entry name" value="GLYCOSYLTRANSFERASE WBBK-RELATED"/>
    <property type="match status" value="1"/>
</dbReference>
<name>A0ABS5QLN5_9BACT</name>
<evidence type="ECO:0000259" key="2">
    <source>
        <dbReference type="Pfam" id="PF00534"/>
    </source>
</evidence>
<dbReference type="InterPro" id="IPR001296">
    <property type="entry name" value="Glyco_trans_1"/>
</dbReference>
<keyword evidence="1" id="KW-0808">Transferase</keyword>
<dbReference type="Gene3D" id="3.40.50.2000">
    <property type="entry name" value="Glycogen Phosphorylase B"/>
    <property type="match status" value="2"/>
</dbReference>